<evidence type="ECO:0000313" key="8">
    <source>
        <dbReference type="Proteomes" id="UP000240542"/>
    </source>
</evidence>
<keyword evidence="2 5" id="KW-0812">Transmembrane</keyword>
<keyword evidence="8" id="KW-1185">Reference proteome</keyword>
<evidence type="ECO:0000256" key="1">
    <source>
        <dbReference type="ARBA" id="ARBA00004141"/>
    </source>
</evidence>
<dbReference type="GO" id="GO:0016020">
    <property type="term" value="C:membrane"/>
    <property type="evidence" value="ECO:0007669"/>
    <property type="project" value="UniProtKB-SubCell"/>
</dbReference>
<evidence type="ECO:0000313" key="7">
    <source>
        <dbReference type="EMBL" id="PSK92947.1"/>
    </source>
</evidence>
<evidence type="ECO:0000259" key="6">
    <source>
        <dbReference type="Pfam" id="PF01061"/>
    </source>
</evidence>
<feature type="transmembrane region" description="Helical" evidence="5">
    <location>
        <begin position="219"/>
        <end position="241"/>
    </location>
</feature>
<dbReference type="PANTHER" id="PTHR43229">
    <property type="entry name" value="NODULATION PROTEIN J"/>
    <property type="match status" value="1"/>
</dbReference>
<evidence type="ECO:0000256" key="4">
    <source>
        <dbReference type="ARBA" id="ARBA00023136"/>
    </source>
</evidence>
<sequence>MAHWLRSYALLLKWNVLGLRLMLPFFVAVQVVLSVGIVVGFSFLVPDLDRTAALYLSTGAPTVNLVLVGMVLTPNGISTKKQTGAFDHQRALPVPRLALLAADTTLWIAAAVPGVVAGLGVAVLRFDISLTIGWTAVPALLLVALTCTTLGYALAYTATPMVTALVAQMVVFFTLMFSPINFPADRLPEWFQAVHAVLPFAPMAQAVRESLAVPPGGPAVLPFAVLAAYCALGFAVSYAAMLRRP</sequence>
<dbReference type="InterPro" id="IPR051784">
    <property type="entry name" value="Nod_factor_ABC_transporter"/>
</dbReference>
<evidence type="ECO:0000256" key="3">
    <source>
        <dbReference type="ARBA" id="ARBA00022989"/>
    </source>
</evidence>
<feature type="transmembrane region" description="Helical" evidence="5">
    <location>
        <begin position="132"/>
        <end position="155"/>
    </location>
</feature>
<dbReference type="EMBL" id="PYGA01000017">
    <property type="protein sequence ID" value="PSK92947.1"/>
    <property type="molecule type" value="Genomic_DNA"/>
</dbReference>
<keyword evidence="3 5" id="KW-1133">Transmembrane helix</keyword>
<proteinExistence type="predicted"/>
<dbReference type="OrthoDB" id="3699899at2"/>
<reference evidence="7 8" key="1">
    <citation type="submission" date="2018-03" db="EMBL/GenBank/DDBJ databases">
        <title>Genomic Encyclopedia of Archaeal and Bacterial Type Strains, Phase II (KMG-II): from individual species to whole genera.</title>
        <authorList>
            <person name="Goeker M."/>
        </authorList>
    </citation>
    <scope>NUCLEOTIDE SEQUENCE [LARGE SCALE GENOMIC DNA]</scope>
    <source>
        <strain evidence="7 8">DSM 45312</strain>
    </source>
</reference>
<dbReference type="Proteomes" id="UP000240542">
    <property type="component" value="Unassembled WGS sequence"/>
</dbReference>
<protein>
    <submittedName>
        <fullName evidence="7">ABC-2 type transport system permease protein</fullName>
    </submittedName>
</protein>
<feature type="transmembrane region" description="Helical" evidence="5">
    <location>
        <begin position="162"/>
        <end position="182"/>
    </location>
</feature>
<name>A0A2P8D6X7_9ACTN</name>
<dbReference type="PANTHER" id="PTHR43229:SF2">
    <property type="entry name" value="NODULATION PROTEIN J"/>
    <property type="match status" value="1"/>
</dbReference>
<dbReference type="InterPro" id="IPR013525">
    <property type="entry name" value="ABC2_TM"/>
</dbReference>
<accession>A0A2P8D6X7</accession>
<dbReference type="RefSeq" id="WP_106585221.1">
    <property type="nucleotide sequence ID" value="NZ_PYGA01000017.1"/>
</dbReference>
<comment type="subcellular location">
    <subcellularLocation>
        <location evidence="1">Membrane</location>
        <topology evidence="1">Multi-pass membrane protein</topology>
    </subcellularLocation>
</comment>
<dbReference type="Pfam" id="PF01061">
    <property type="entry name" value="ABC2_membrane"/>
    <property type="match status" value="1"/>
</dbReference>
<organism evidence="7 8">
    <name type="scientific">Murinocardiopsis flavida</name>
    <dbReference type="NCBI Taxonomy" id="645275"/>
    <lineage>
        <taxon>Bacteria</taxon>
        <taxon>Bacillati</taxon>
        <taxon>Actinomycetota</taxon>
        <taxon>Actinomycetes</taxon>
        <taxon>Streptosporangiales</taxon>
        <taxon>Nocardiopsidaceae</taxon>
        <taxon>Murinocardiopsis</taxon>
    </lineage>
</organism>
<feature type="transmembrane region" description="Helical" evidence="5">
    <location>
        <begin position="106"/>
        <end position="126"/>
    </location>
</feature>
<feature type="transmembrane region" description="Helical" evidence="5">
    <location>
        <begin position="52"/>
        <end position="72"/>
    </location>
</feature>
<feature type="transmembrane region" description="Helical" evidence="5">
    <location>
        <begin position="21"/>
        <end position="46"/>
    </location>
</feature>
<feature type="domain" description="ABC-2 type transporter transmembrane" evidence="6">
    <location>
        <begin position="32"/>
        <end position="210"/>
    </location>
</feature>
<evidence type="ECO:0000256" key="5">
    <source>
        <dbReference type="SAM" id="Phobius"/>
    </source>
</evidence>
<gene>
    <name evidence="7" type="ORF">CLV63_117156</name>
</gene>
<dbReference type="GO" id="GO:0140359">
    <property type="term" value="F:ABC-type transporter activity"/>
    <property type="evidence" value="ECO:0007669"/>
    <property type="project" value="InterPro"/>
</dbReference>
<keyword evidence="4 5" id="KW-0472">Membrane</keyword>
<comment type="caution">
    <text evidence="7">The sequence shown here is derived from an EMBL/GenBank/DDBJ whole genome shotgun (WGS) entry which is preliminary data.</text>
</comment>
<evidence type="ECO:0000256" key="2">
    <source>
        <dbReference type="ARBA" id="ARBA00022692"/>
    </source>
</evidence>
<dbReference type="AlphaFoldDB" id="A0A2P8D6X7"/>